<organism evidence="1 2">
    <name type="scientific">Paraburkholderia youngii</name>
    <dbReference type="NCBI Taxonomy" id="2782701"/>
    <lineage>
        <taxon>Bacteria</taxon>
        <taxon>Pseudomonadati</taxon>
        <taxon>Pseudomonadota</taxon>
        <taxon>Betaproteobacteria</taxon>
        <taxon>Burkholderiales</taxon>
        <taxon>Burkholderiaceae</taxon>
        <taxon>Paraburkholderia</taxon>
    </lineage>
</organism>
<sequence length="58" mass="6516">MIATVHCAKGLEWKRVKVAHEFRLGGADGRPMPDEDDLLTPSSSEDIYPIFTCTTDFF</sequence>
<name>A0A7W8L2N0_9BURK</name>
<evidence type="ECO:0000313" key="2">
    <source>
        <dbReference type="Proteomes" id="UP000592820"/>
    </source>
</evidence>
<proteinExistence type="predicted"/>
<comment type="caution">
    <text evidence="1">The sequence shown here is derived from an EMBL/GenBank/DDBJ whole genome shotgun (WGS) entry which is preliminary data.</text>
</comment>
<dbReference type="Proteomes" id="UP000592820">
    <property type="component" value="Unassembled WGS sequence"/>
</dbReference>
<dbReference type="AlphaFoldDB" id="A0A7W8L2N0"/>
<reference evidence="1 2" key="1">
    <citation type="submission" date="2020-08" db="EMBL/GenBank/DDBJ databases">
        <title>Genomic Encyclopedia of Type Strains, Phase IV (KMG-V): Genome sequencing to study the core and pangenomes of soil and plant-associated prokaryotes.</title>
        <authorList>
            <person name="Whitman W."/>
        </authorList>
    </citation>
    <scope>NUCLEOTIDE SEQUENCE [LARGE SCALE GENOMIC DNA]</scope>
    <source>
        <strain evidence="1 2">JPY162</strain>
    </source>
</reference>
<gene>
    <name evidence="1" type="ORF">HDG41_000177</name>
</gene>
<evidence type="ECO:0000313" key="1">
    <source>
        <dbReference type="EMBL" id="MBB5398141.1"/>
    </source>
</evidence>
<dbReference type="EMBL" id="JACHDE010000001">
    <property type="protein sequence ID" value="MBB5398141.1"/>
    <property type="molecule type" value="Genomic_DNA"/>
</dbReference>
<evidence type="ECO:0008006" key="3">
    <source>
        <dbReference type="Google" id="ProtNLM"/>
    </source>
</evidence>
<protein>
    <recommendedName>
        <fullName evidence="3">UvrD-like helicase C-terminal domain-containing protein</fullName>
    </recommendedName>
</protein>
<dbReference type="RefSeq" id="WP_221313884.1">
    <property type="nucleotide sequence ID" value="NZ_JACHDE010000001.1"/>
</dbReference>
<accession>A0A7W8L2N0</accession>